<evidence type="ECO:0000313" key="2">
    <source>
        <dbReference type="Proteomes" id="UP000011747"/>
    </source>
</evidence>
<gene>
    <name evidence="1" type="ORF">HMPREF1015_01097</name>
</gene>
<dbReference type="AlphaFoldDB" id="G9QH38"/>
<dbReference type="Proteomes" id="UP000011747">
    <property type="component" value="Unassembled WGS sequence"/>
</dbReference>
<dbReference type="Pfam" id="PF26149">
    <property type="entry name" value="YuzK"/>
    <property type="match status" value="1"/>
</dbReference>
<protein>
    <submittedName>
        <fullName evidence="1">Uncharacterized protein</fullName>
    </submittedName>
</protein>
<dbReference type="EMBL" id="ACWF01000007">
    <property type="protein sequence ID" value="EHL79545.1"/>
    <property type="molecule type" value="Genomic_DNA"/>
</dbReference>
<accession>G9QH38</accession>
<dbReference type="RefSeq" id="WP_003352489.1">
    <property type="nucleotide sequence ID" value="NZ_JH414740.1"/>
</dbReference>
<proteinExistence type="predicted"/>
<comment type="caution">
    <text evidence="1">The sequence shown here is derived from an EMBL/GenBank/DDBJ whole genome shotgun (WGS) entry which is preliminary data.</text>
</comment>
<keyword evidence="2" id="KW-1185">Reference proteome</keyword>
<dbReference type="InterPro" id="IPR058676">
    <property type="entry name" value="YuzK"/>
</dbReference>
<organism evidence="1 2">
    <name type="scientific">Bacillus smithii 7_3_47FAA</name>
    <dbReference type="NCBI Taxonomy" id="665952"/>
    <lineage>
        <taxon>Bacteria</taxon>
        <taxon>Bacillati</taxon>
        <taxon>Bacillota</taxon>
        <taxon>Bacilli</taxon>
        <taxon>Bacillales</taxon>
        <taxon>Bacillaceae</taxon>
        <taxon>Bacillus</taxon>
    </lineage>
</organism>
<sequence length="56" mass="6598">MYCAHGVGYKVYGSNHEVRMKVEKQREKDHCQSKQIVVEMNGKLYCRKLYHLGKPV</sequence>
<reference evidence="1 2" key="1">
    <citation type="submission" date="2011-09" db="EMBL/GenBank/DDBJ databases">
        <title>The Genome Sequence of Bacillus smithii 7_3_47FAA.</title>
        <authorList>
            <consortium name="The Broad Institute Genome Sequencing Platform"/>
            <person name="Earl A."/>
            <person name="Ward D."/>
            <person name="Feldgarden M."/>
            <person name="Gevers D."/>
            <person name="Daigneault M."/>
            <person name="Strauss J."/>
            <person name="Allen-Vercoe E."/>
            <person name="Young S.K."/>
            <person name="Zeng Q."/>
            <person name="Gargeya S."/>
            <person name="Fitzgerald M."/>
            <person name="Haas B."/>
            <person name="Abouelleil A."/>
            <person name="Alvarado L."/>
            <person name="Arachchi H.M."/>
            <person name="Berlin A."/>
            <person name="Brown A."/>
            <person name="Chapman S.B."/>
            <person name="Chen Z."/>
            <person name="Dunbar C."/>
            <person name="Freedman E."/>
            <person name="Gearin G."/>
            <person name="Goldberg J."/>
            <person name="Griggs A."/>
            <person name="Gujja S."/>
            <person name="Heiman D."/>
            <person name="Howarth C."/>
            <person name="Larson L."/>
            <person name="Lui A."/>
            <person name="MacDonald P.J.P."/>
            <person name="Montmayeur A."/>
            <person name="Murphy C."/>
            <person name="Neiman D."/>
            <person name="Pearson M."/>
            <person name="Priest M."/>
            <person name="Roberts A."/>
            <person name="Saif S."/>
            <person name="Shea T."/>
            <person name="Shenoy N."/>
            <person name="Sisk P."/>
            <person name="Stolte C."/>
            <person name="Sykes S."/>
            <person name="Wortman J."/>
            <person name="Nusbaum C."/>
            <person name="Birren B."/>
        </authorList>
    </citation>
    <scope>NUCLEOTIDE SEQUENCE [LARGE SCALE GENOMIC DNA]</scope>
    <source>
        <strain evidence="1 2">7_3_47FAA</strain>
    </source>
</reference>
<dbReference type="HOGENOM" id="CLU_207661_0_1_9"/>
<dbReference type="PATRIC" id="fig|665952.3.peg.212"/>
<evidence type="ECO:0000313" key="1">
    <source>
        <dbReference type="EMBL" id="EHL79545.1"/>
    </source>
</evidence>
<name>G9QH38_9BACI</name>